<feature type="transmembrane region" description="Helical" evidence="1">
    <location>
        <begin position="32"/>
        <end position="50"/>
    </location>
</feature>
<keyword evidence="1" id="KW-0472">Membrane</keyword>
<dbReference type="AlphaFoldDB" id="A0A134A382"/>
<sequence>MKSRFKFILGYGVLIFLGICEGSIFIKKPSFFNIFPFIFIFLMFYILLWVETYNMLVNELKVEKYISRLKRIFKFLLTKESKNIILINLFTAYLFLNSEKDFLSYIDIIEITKKTPKKVKYVYYYNLAAYKLSINEKGEARKIFDENIKKEESLLGILLNYENNPEQKIVKLEKLLLKQKVELSKIEVKFYLGEVYEQIGNLKKARRFYNEIAEKKSDIYFVKVAKEKVLELSLKNKEM</sequence>
<evidence type="ECO:0000313" key="2">
    <source>
        <dbReference type="EMBL" id="BBM47050.1"/>
    </source>
</evidence>
<dbReference type="Proteomes" id="UP000070483">
    <property type="component" value="Unassembled WGS sequence"/>
</dbReference>
<dbReference type="Proteomes" id="UP000321397">
    <property type="component" value="Chromosome"/>
</dbReference>
<dbReference type="SUPFAM" id="SSF48452">
    <property type="entry name" value="TPR-like"/>
    <property type="match status" value="1"/>
</dbReference>
<evidence type="ECO:0000313" key="3">
    <source>
        <dbReference type="EMBL" id="KXB62176.1"/>
    </source>
</evidence>
<name>A0A134A382_9FUSO</name>
<keyword evidence="4" id="KW-1185">Reference proteome</keyword>
<dbReference type="EMBL" id="LSDD01000124">
    <property type="protein sequence ID" value="KXB62176.1"/>
    <property type="molecule type" value="Genomic_DNA"/>
</dbReference>
<gene>
    <name evidence="3" type="ORF">HMPREF3180_01681</name>
    <name evidence="2" type="ORF">JMUB3933_0550</name>
</gene>
<evidence type="ECO:0000313" key="4">
    <source>
        <dbReference type="Proteomes" id="UP000070483"/>
    </source>
</evidence>
<reference evidence="4" key="1">
    <citation type="submission" date="2016-01" db="EMBL/GenBank/DDBJ databases">
        <authorList>
            <person name="Mitreva M."/>
            <person name="Pepin K.H."/>
            <person name="Mihindukulasuriya K.A."/>
            <person name="Fulton R."/>
            <person name="Fronick C."/>
            <person name="O'Laughlin M."/>
            <person name="Miner T."/>
            <person name="Herter B."/>
            <person name="Rosa B.A."/>
            <person name="Cordes M."/>
            <person name="Tomlinson C."/>
            <person name="Wollam A."/>
            <person name="Palsikar V.B."/>
            <person name="Mardis E.R."/>
            <person name="Wilson R.K."/>
        </authorList>
    </citation>
    <scope>NUCLEOTIDE SEQUENCE [LARGE SCALE GENOMIC DNA]</scope>
    <source>
        <strain evidence="4">KA00185</strain>
    </source>
</reference>
<evidence type="ECO:0000313" key="5">
    <source>
        <dbReference type="Proteomes" id="UP000321397"/>
    </source>
</evidence>
<protein>
    <submittedName>
        <fullName evidence="3">Tetratricopeptide repeat protein</fullName>
    </submittedName>
</protein>
<dbReference type="STRING" id="157687.HMPREF3180_01681"/>
<reference evidence="2 5" key="3">
    <citation type="submission" date="2019-07" db="EMBL/GenBank/DDBJ databases">
        <title>Complete Genome Sequence of Leptotrichia wadei Strain JMUB3933.</title>
        <authorList>
            <person name="Watanabe S."/>
            <person name="Cui L."/>
        </authorList>
    </citation>
    <scope>NUCLEOTIDE SEQUENCE [LARGE SCALE GENOMIC DNA]</scope>
    <source>
        <strain evidence="2 5">JMUB3933</strain>
    </source>
</reference>
<dbReference type="EMBL" id="AP019834">
    <property type="protein sequence ID" value="BBM47050.1"/>
    <property type="molecule type" value="Genomic_DNA"/>
</dbReference>
<dbReference type="Gene3D" id="1.25.40.10">
    <property type="entry name" value="Tetratricopeptide repeat domain"/>
    <property type="match status" value="1"/>
</dbReference>
<evidence type="ECO:0000256" key="1">
    <source>
        <dbReference type="SAM" id="Phobius"/>
    </source>
</evidence>
<reference evidence="3" key="2">
    <citation type="submission" date="2016-01" db="EMBL/GenBank/DDBJ databases">
        <authorList>
            <person name="Oliw E.H."/>
        </authorList>
    </citation>
    <scope>NUCLEOTIDE SEQUENCE [LARGE SCALE GENOMIC DNA]</scope>
    <source>
        <strain evidence="3">KA00185</strain>
    </source>
</reference>
<keyword evidence="1" id="KW-1133">Transmembrane helix</keyword>
<keyword evidence="1" id="KW-0812">Transmembrane</keyword>
<dbReference type="PATRIC" id="fig|157687.3.peg.1675"/>
<proteinExistence type="predicted"/>
<organism evidence="3 4">
    <name type="scientific">Leptotrichia wadei</name>
    <dbReference type="NCBI Taxonomy" id="157687"/>
    <lineage>
        <taxon>Bacteria</taxon>
        <taxon>Fusobacteriati</taxon>
        <taxon>Fusobacteriota</taxon>
        <taxon>Fusobacteriia</taxon>
        <taxon>Fusobacteriales</taxon>
        <taxon>Leptotrichiaceae</taxon>
        <taxon>Leptotrichia</taxon>
    </lineage>
</organism>
<accession>A0A134A382</accession>
<dbReference type="InterPro" id="IPR011990">
    <property type="entry name" value="TPR-like_helical_dom_sf"/>
</dbReference>